<evidence type="ECO:0000313" key="1">
    <source>
        <dbReference type="EMBL" id="MFD2256864.1"/>
    </source>
</evidence>
<accession>A0ABW5D7X3</accession>
<sequence length="369" mass="41739">MATITFYPLGNADCCLIKTDSNKKILFDFANKKNPADKDDKRIDLLTAVRKDIGWPNIKEIDILAITHGDDDHVCGICDAFHLESRSDCQSDDHIKFKELWIPANLLTEVGAKDHTRVIRQEARHRFKNGSGIRVFSRPDALDQWCRDNEIDLESRKHLITDAGRLAPGWNLDKEGIEFFVHSPFAHRQDDGLIDRNGNCLVMQAVIRSGYRDTRFLITADSISENWQEIVRITRAHGNDDRLAWDLLKIPHHCSYLSMSDEIGERETKPTPEFKWLLEQGNDRGTLVSTSKPIPAESESLPPHVETFRTYKKAAEKINGRIYVTMEHPTKANPNRLRFDVTGAGLVPPQNTSAAIIPAVVSTNAPRNG</sequence>
<reference evidence="2" key="1">
    <citation type="journal article" date="2019" name="Int. J. Syst. Evol. Microbiol.">
        <title>The Global Catalogue of Microorganisms (GCM) 10K type strain sequencing project: providing services to taxonomists for standard genome sequencing and annotation.</title>
        <authorList>
            <consortium name="The Broad Institute Genomics Platform"/>
            <consortium name="The Broad Institute Genome Sequencing Center for Infectious Disease"/>
            <person name="Wu L."/>
            <person name="Ma J."/>
        </authorList>
    </citation>
    <scope>NUCLEOTIDE SEQUENCE [LARGE SCALE GENOMIC DNA]</scope>
    <source>
        <strain evidence="2">CGMCC 4.7106</strain>
    </source>
</reference>
<protein>
    <recommendedName>
        <fullName evidence="3">Metallo-beta-lactamase domain-containing protein</fullName>
    </recommendedName>
</protein>
<dbReference type="Proteomes" id="UP001597375">
    <property type="component" value="Unassembled WGS sequence"/>
</dbReference>
<gene>
    <name evidence="1" type="ORF">ACFSSA_09265</name>
</gene>
<dbReference type="Gene3D" id="3.60.15.10">
    <property type="entry name" value="Ribonuclease Z/Hydroxyacylglutathione hydrolase-like"/>
    <property type="match status" value="1"/>
</dbReference>
<evidence type="ECO:0000313" key="2">
    <source>
        <dbReference type="Proteomes" id="UP001597375"/>
    </source>
</evidence>
<dbReference type="RefSeq" id="WP_386820153.1">
    <property type="nucleotide sequence ID" value="NZ_JBHUIT010000017.1"/>
</dbReference>
<organism evidence="1 2">
    <name type="scientific">Luteolibacter algae</name>
    <dbReference type="NCBI Taxonomy" id="454151"/>
    <lineage>
        <taxon>Bacteria</taxon>
        <taxon>Pseudomonadati</taxon>
        <taxon>Verrucomicrobiota</taxon>
        <taxon>Verrucomicrobiia</taxon>
        <taxon>Verrucomicrobiales</taxon>
        <taxon>Verrucomicrobiaceae</taxon>
        <taxon>Luteolibacter</taxon>
    </lineage>
</organism>
<dbReference type="EMBL" id="JBHUIT010000017">
    <property type="protein sequence ID" value="MFD2256864.1"/>
    <property type="molecule type" value="Genomic_DNA"/>
</dbReference>
<keyword evidence="2" id="KW-1185">Reference proteome</keyword>
<comment type="caution">
    <text evidence="1">The sequence shown here is derived from an EMBL/GenBank/DDBJ whole genome shotgun (WGS) entry which is preliminary data.</text>
</comment>
<dbReference type="SUPFAM" id="SSF56281">
    <property type="entry name" value="Metallo-hydrolase/oxidoreductase"/>
    <property type="match status" value="1"/>
</dbReference>
<evidence type="ECO:0008006" key="3">
    <source>
        <dbReference type="Google" id="ProtNLM"/>
    </source>
</evidence>
<dbReference type="InterPro" id="IPR036866">
    <property type="entry name" value="RibonucZ/Hydroxyglut_hydro"/>
</dbReference>
<proteinExistence type="predicted"/>
<name>A0ABW5D7X3_9BACT</name>